<accession>A0A6A5WD81</accession>
<comment type="similarity">
    <text evidence="1">Belongs to the acetyltransferase family. GNAT subfamily.</text>
</comment>
<dbReference type="SUPFAM" id="SSF55729">
    <property type="entry name" value="Acyl-CoA N-acyltransferases (Nat)"/>
    <property type="match status" value="1"/>
</dbReference>
<dbReference type="PANTHER" id="PTHR13256:SF16">
    <property type="entry name" value="ALPHA_BETA-TUBULIN-N-ACETYLTRANSFERASE 9"/>
    <property type="match status" value="1"/>
</dbReference>
<evidence type="ECO:0000256" key="3">
    <source>
        <dbReference type="ARBA" id="ARBA00023315"/>
    </source>
</evidence>
<dbReference type="Proteomes" id="UP000799779">
    <property type="component" value="Unassembled WGS sequence"/>
</dbReference>
<evidence type="ECO:0000259" key="4">
    <source>
        <dbReference type="Pfam" id="PF13302"/>
    </source>
</evidence>
<gene>
    <name evidence="5" type="ORF">P154DRAFT_622074</name>
</gene>
<proteinExistence type="inferred from homology"/>
<evidence type="ECO:0000256" key="2">
    <source>
        <dbReference type="ARBA" id="ARBA00022679"/>
    </source>
</evidence>
<protein>
    <submittedName>
        <fullName evidence="5">N-acetyltransferase 9</fullName>
    </submittedName>
</protein>
<dbReference type="PANTHER" id="PTHR13256">
    <property type="entry name" value="N-ACETYLTRANSFERASE 9"/>
    <property type="match status" value="1"/>
</dbReference>
<dbReference type="OrthoDB" id="5043642at2759"/>
<keyword evidence="6" id="KW-1185">Reference proteome</keyword>
<evidence type="ECO:0000256" key="1">
    <source>
        <dbReference type="ARBA" id="ARBA00009342"/>
    </source>
</evidence>
<dbReference type="GO" id="GO:0008080">
    <property type="term" value="F:N-acetyltransferase activity"/>
    <property type="evidence" value="ECO:0007669"/>
    <property type="project" value="InterPro"/>
</dbReference>
<dbReference type="Pfam" id="PF13302">
    <property type="entry name" value="Acetyltransf_3"/>
    <property type="match status" value="1"/>
</dbReference>
<organism evidence="5 6">
    <name type="scientific">Amniculicola lignicola CBS 123094</name>
    <dbReference type="NCBI Taxonomy" id="1392246"/>
    <lineage>
        <taxon>Eukaryota</taxon>
        <taxon>Fungi</taxon>
        <taxon>Dikarya</taxon>
        <taxon>Ascomycota</taxon>
        <taxon>Pezizomycotina</taxon>
        <taxon>Dothideomycetes</taxon>
        <taxon>Pleosporomycetidae</taxon>
        <taxon>Pleosporales</taxon>
        <taxon>Amniculicolaceae</taxon>
        <taxon>Amniculicola</taxon>
    </lineage>
</organism>
<dbReference type="EMBL" id="ML977607">
    <property type="protein sequence ID" value="KAF1998101.1"/>
    <property type="molecule type" value="Genomic_DNA"/>
</dbReference>
<evidence type="ECO:0000313" key="6">
    <source>
        <dbReference type="Proteomes" id="UP000799779"/>
    </source>
</evidence>
<keyword evidence="2 5" id="KW-0808">Transferase</keyword>
<name>A0A6A5WD81_9PLEO</name>
<sequence length="261" mass="29439">MKLNEHQAILTPKILLVPYSEHHVPTYHEWMKDEDLQKATASNPLTLPEEYAMQQSWRTDTDKLTFIICHAPTPGVTNVNFASETVLKKKGFKLTPGKEDSPEKMLGDVNLFLYADEGKEADIDWRSTDERVKGIVLEKGLMGVIGEVEIMIARKEAQGVGLGKETLLAFLWYIISSFSTINSEFHSTNGNGKPGSYLKYLRVKIGEGNAGSLRLFESVGFKKVEEKPNYFGEMELRWGISVNSMSDIELKMDDVPLITQY</sequence>
<evidence type="ECO:0000313" key="5">
    <source>
        <dbReference type="EMBL" id="KAF1998101.1"/>
    </source>
</evidence>
<dbReference type="InterPro" id="IPR016181">
    <property type="entry name" value="Acyl_CoA_acyltransferase"/>
</dbReference>
<feature type="domain" description="N-acetyltransferase" evidence="4">
    <location>
        <begin position="14"/>
        <end position="222"/>
    </location>
</feature>
<dbReference type="InterPro" id="IPR000182">
    <property type="entry name" value="GNAT_dom"/>
</dbReference>
<keyword evidence="3" id="KW-0012">Acyltransferase</keyword>
<dbReference type="Gene3D" id="3.40.630.30">
    <property type="match status" value="1"/>
</dbReference>
<reference evidence="5" key="1">
    <citation type="journal article" date="2020" name="Stud. Mycol.">
        <title>101 Dothideomycetes genomes: a test case for predicting lifestyles and emergence of pathogens.</title>
        <authorList>
            <person name="Haridas S."/>
            <person name="Albert R."/>
            <person name="Binder M."/>
            <person name="Bloem J."/>
            <person name="Labutti K."/>
            <person name="Salamov A."/>
            <person name="Andreopoulos B."/>
            <person name="Baker S."/>
            <person name="Barry K."/>
            <person name="Bills G."/>
            <person name="Bluhm B."/>
            <person name="Cannon C."/>
            <person name="Castanera R."/>
            <person name="Culley D."/>
            <person name="Daum C."/>
            <person name="Ezra D."/>
            <person name="Gonzalez J."/>
            <person name="Henrissat B."/>
            <person name="Kuo A."/>
            <person name="Liang C."/>
            <person name="Lipzen A."/>
            <person name="Lutzoni F."/>
            <person name="Magnuson J."/>
            <person name="Mondo S."/>
            <person name="Nolan M."/>
            <person name="Ohm R."/>
            <person name="Pangilinan J."/>
            <person name="Park H.-J."/>
            <person name="Ramirez L."/>
            <person name="Alfaro M."/>
            <person name="Sun H."/>
            <person name="Tritt A."/>
            <person name="Yoshinaga Y."/>
            <person name="Zwiers L.-H."/>
            <person name="Turgeon B."/>
            <person name="Goodwin S."/>
            <person name="Spatafora J."/>
            <person name="Crous P."/>
            <person name="Grigoriev I."/>
        </authorList>
    </citation>
    <scope>NUCLEOTIDE SEQUENCE</scope>
    <source>
        <strain evidence="5">CBS 123094</strain>
    </source>
</reference>
<dbReference type="InterPro" id="IPR039135">
    <property type="entry name" value="NAT9-like"/>
</dbReference>
<dbReference type="AlphaFoldDB" id="A0A6A5WD81"/>